<evidence type="ECO:0000313" key="3">
    <source>
        <dbReference type="Proteomes" id="UP000494040"/>
    </source>
</evidence>
<feature type="region of interest" description="Disordered" evidence="1">
    <location>
        <begin position="543"/>
        <end position="612"/>
    </location>
</feature>
<dbReference type="GeneID" id="106668850"/>
<dbReference type="Proteomes" id="UP000494040">
    <property type="component" value="Unassembled WGS sequence"/>
</dbReference>
<evidence type="ECO:0000256" key="1">
    <source>
        <dbReference type="SAM" id="MobiDB-lite"/>
    </source>
</evidence>
<organism evidence="2 3">
    <name type="scientific">Cimex lectularius</name>
    <name type="common">Bed bug</name>
    <name type="synonym">Acanthia lectularia</name>
    <dbReference type="NCBI Taxonomy" id="79782"/>
    <lineage>
        <taxon>Eukaryota</taxon>
        <taxon>Metazoa</taxon>
        <taxon>Ecdysozoa</taxon>
        <taxon>Arthropoda</taxon>
        <taxon>Hexapoda</taxon>
        <taxon>Insecta</taxon>
        <taxon>Pterygota</taxon>
        <taxon>Neoptera</taxon>
        <taxon>Paraneoptera</taxon>
        <taxon>Hemiptera</taxon>
        <taxon>Heteroptera</taxon>
        <taxon>Panheteroptera</taxon>
        <taxon>Cimicomorpha</taxon>
        <taxon>Cimicidae</taxon>
        <taxon>Cimex</taxon>
    </lineage>
</organism>
<dbReference type="EnsemblMetazoa" id="XM_014397993.1">
    <property type="protein sequence ID" value="XP_014253479.1"/>
    <property type="gene ID" value="LOC106668850"/>
</dbReference>
<dbReference type="AlphaFoldDB" id="A0A8I6S4Z8"/>
<name>A0A8I6S4Z8_CIMLE</name>
<feature type="compositionally biased region" description="Basic and acidic residues" evidence="1">
    <location>
        <begin position="565"/>
        <end position="604"/>
    </location>
</feature>
<dbReference type="RefSeq" id="XP_014253479.1">
    <property type="nucleotide sequence ID" value="XM_014397993.1"/>
</dbReference>
<proteinExistence type="predicted"/>
<evidence type="ECO:0000313" key="2">
    <source>
        <dbReference type="EnsemblMetazoa" id="XP_014253479.1"/>
    </source>
</evidence>
<sequence length="749" mass="86278">MADVFSKDDAKALLNRKYILFIGDSNVRSLYKDLLWLVSREGLVTACYFSRKLGNSFLDDRVLNNDGNEYSWHFSEHRSYNKDFRIDLLHMSTVKPNRIAQYVNDMKDGIVPEPDVVYFSSFCSKRNLTILEDVVNKLKNQLPKRTLFMMAKALPMVEDSFGDPLIEEIIYFKAGRIDVPDTDYCEMANRLGFMTIDPYFYTQLEIFRGFDSRRDRKGLRFLTNLILTKYAIHINRKLPGRVDNLVLRQAQLSSLACIKEYRNLERRISSGGSVPKTDPALINATQFLKMIKTKRVFLFRSDTHRKRKASSKQLDVKMRRIDKSPTELMEIEATNVGNIPHQQLNTNDCAKKGRRNKRKCGNLDIKKMSSYRGGGIKSVVFPLRTCQGPKRSDKELCETNRNETNDAKFTPPKMSYNIYGMDEMPSRLGDSSCPPQSVSRERSMFGQKDQSKTSFIGKERYETTISSDANGTQYRNQPNSFNKEVPRAQVKFSGNIKTSSLRNECSPQTTGKTTHNQNFMSWLTRNFSNDLQTENEIRSFHSNNINIDGESNRDGLHPVTSSEGDAEKKSGCNAEKDETQQVKPRSEVESPEIKPKGQARDDNSFQRYHTVNGANKPELLNMSRFLFDLREKLSVSSPQPTANMPPISLTQQSNNFKTFSFRTIPRMNQFNKTVEEKCANPFSIENVSLKSLSVQPKPAYKKWKVRKNKSPYSNWQHFPKTQSVRGDGYCMYWPPPIKTRYNEFFGMYG</sequence>
<feature type="region of interest" description="Disordered" evidence="1">
    <location>
        <begin position="427"/>
        <end position="452"/>
    </location>
</feature>
<dbReference type="KEGG" id="clec:106668850"/>
<reference evidence="2" key="1">
    <citation type="submission" date="2022-01" db="UniProtKB">
        <authorList>
            <consortium name="EnsemblMetazoa"/>
        </authorList>
    </citation>
    <scope>IDENTIFICATION</scope>
</reference>
<accession>A0A8I6S4Z8</accession>
<dbReference type="OrthoDB" id="9975373at2759"/>
<protein>
    <submittedName>
        <fullName evidence="2">Uncharacterized protein</fullName>
    </submittedName>
</protein>
<keyword evidence="3" id="KW-1185">Reference proteome</keyword>